<keyword evidence="5" id="KW-1185">Reference proteome</keyword>
<accession>A0ABS7R1J8</accession>
<dbReference type="Gene3D" id="2.60.40.10">
    <property type="entry name" value="Immunoglobulins"/>
    <property type="match status" value="1"/>
</dbReference>
<evidence type="ECO:0000256" key="1">
    <source>
        <dbReference type="SAM" id="SignalP"/>
    </source>
</evidence>
<reference evidence="4 5" key="1">
    <citation type="submission" date="2021-08" db="EMBL/GenBank/DDBJ databases">
        <title>Streptomyces sp. PTM05 isolated from lichen.</title>
        <authorList>
            <person name="Somphong A."/>
            <person name="Phongsopitanun W."/>
            <person name="Tanasupawat S."/>
        </authorList>
    </citation>
    <scope>NUCLEOTIDE SEQUENCE [LARGE SCALE GENOMIC DNA]</scope>
    <source>
        <strain evidence="4 5">Ptm05</strain>
    </source>
</reference>
<dbReference type="InterPro" id="IPR015202">
    <property type="entry name" value="GO-like_E_set"/>
</dbReference>
<evidence type="ECO:0000259" key="3">
    <source>
        <dbReference type="Pfam" id="PF21110"/>
    </source>
</evidence>
<dbReference type="InterPro" id="IPR011043">
    <property type="entry name" value="Gal_Oxase/kelch_b-propeller"/>
</dbReference>
<comment type="caution">
    <text evidence="4">The sequence shown here is derived from an EMBL/GenBank/DDBJ whole genome shotgun (WGS) entry which is preliminary data.</text>
</comment>
<feature type="domain" description="GlxA-like beta barrel" evidence="3">
    <location>
        <begin position="149"/>
        <end position="251"/>
    </location>
</feature>
<keyword evidence="1" id="KW-0732">Signal</keyword>
<dbReference type="PANTHER" id="PTHR32208">
    <property type="entry name" value="SECRETED PROTEIN-RELATED"/>
    <property type="match status" value="1"/>
</dbReference>
<dbReference type="SUPFAM" id="SSF81296">
    <property type="entry name" value="E set domains"/>
    <property type="match status" value="1"/>
</dbReference>
<feature type="chain" id="PRO_5045993967" evidence="1">
    <location>
        <begin position="30"/>
        <end position="641"/>
    </location>
</feature>
<name>A0ABS7R1J8_9ACTN</name>
<dbReference type="PANTHER" id="PTHR32208:SF21">
    <property type="entry name" value="LOW QUALITY PROTEIN: ALDEHYDE OXIDASE GLOX-LIKE"/>
    <property type="match status" value="1"/>
</dbReference>
<evidence type="ECO:0000313" key="4">
    <source>
        <dbReference type="EMBL" id="MBY8888841.1"/>
    </source>
</evidence>
<feature type="domain" description="Galactose oxidase-like Early set" evidence="2">
    <location>
        <begin position="546"/>
        <end position="640"/>
    </location>
</feature>
<gene>
    <name evidence="4" type="ORF">K7472_28940</name>
</gene>
<dbReference type="Proteomes" id="UP001198565">
    <property type="component" value="Unassembled WGS sequence"/>
</dbReference>
<feature type="signal peptide" evidence="1">
    <location>
        <begin position="1"/>
        <end position="29"/>
    </location>
</feature>
<dbReference type="InterPro" id="IPR014756">
    <property type="entry name" value="Ig_E-set"/>
</dbReference>
<dbReference type="CDD" id="cd02851">
    <property type="entry name" value="E_set_GO_C"/>
    <property type="match status" value="1"/>
</dbReference>
<dbReference type="InterPro" id="IPR037293">
    <property type="entry name" value="Gal_Oxidase_central_sf"/>
</dbReference>
<evidence type="ECO:0000313" key="5">
    <source>
        <dbReference type="Proteomes" id="UP001198565"/>
    </source>
</evidence>
<evidence type="ECO:0000259" key="2">
    <source>
        <dbReference type="Pfam" id="PF09118"/>
    </source>
</evidence>
<dbReference type="Pfam" id="PF21110">
    <property type="entry name" value="GlxA"/>
    <property type="match status" value="1"/>
</dbReference>
<dbReference type="InterPro" id="IPR049305">
    <property type="entry name" value="GlxA-like_b-barrel"/>
</dbReference>
<dbReference type="SUPFAM" id="SSF50965">
    <property type="entry name" value="Galactose oxidase, central domain"/>
    <property type="match status" value="1"/>
</dbReference>
<sequence>MGYRPRPKVRKALLVGSALAVLGGLNAPAAIGFARHEYHRYRIDQPAYKAAYGHWDLLAMPAKYRVNSIHATLLPTGDVLLIAGSGNNIRHFEGGSFDSTLWDPAHGTFKKIPTPKDLFCGGHAQLPDGRLLIAGGTAAYEVLKGDVKRAGGAMFVKDEDPDHSRTFPKGTLFRSPAGQIYAAQRSVTVPHATKAVDPDTGEVTITPGQARVYVEASEDGPSHGTNTAEQYRIVGLTGRAADNFYGMAQRLGMDKRDFQGIREAYEFDPWSEKYVQVRSMKDARWYPTLVGLPSGKVLAVSGLDDVGQINPGDNEIFDPATRTWSAAPHEYFPTYPSLFTMRGDRLFYSGSNAGYGPADQGREPGMWNLRTGAFTPVPGLADSDALETSSSLLLPPAQKQQVMVLGGGGVGESSLATARTAIVDLGGTDPVWRPGPDLPEKTRYLNSVIMPDDTVFTTGGSRDYRGKGASDILRAQFYDPATNTLTRAASPTVGRDYHTEALLLPDGRVAVFGGDPLFGDKADTVPGTFQQRIEIYTPPYLYRTERPRLGTGPKTVARGAHATYPVRSALPVATARLIRPGSATHVTDIDQRSVALAFTRTRDGITVTVPDDPSLVPPGWYMLFVTDSRHTPSQGQWVHVP</sequence>
<dbReference type="Pfam" id="PF09118">
    <property type="entry name" value="GO-like_E_set"/>
    <property type="match status" value="1"/>
</dbReference>
<proteinExistence type="predicted"/>
<dbReference type="RefSeq" id="WP_222981632.1">
    <property type="nucleotide sequence ID" value="NZ_JAINVZ010000030.1"/>
</dbReference>
<dbReference type="EMBL" id="JAINVZ010000030">
    <property type="protein sequence ID" value="MBY8888841.1"/>
    <property type="molecule type" value="Genomic_DNA"/>
</dbReference>
<organism evidence="4 5">
    <name type="scientific">Streptantibioticus parmotrematis</name>
    <dbReference type="NCBI Taxonomy" id="2873249"/>
    <lineage>
        <taxon>Bacteria</taxon>
        <taxon>Bacillati</taxon>
        <taxon>Actinomycetota</taxon>
        <taxon>Actinomycetes</taxon>
        <taxon>Kitasatosporales</taxon>
        <taxon>Streptomycetaceae</taxon>
        <taxon>Streptantibioticus</taxon>
    </lineage>
</organism>
<dbReference type="InterPro" id="IPR013783">
    <property type="entry name" value="Ig-like_fold"/>
</dbReference>
<protein>
    <submittedName>
        <fullName evidence="4">DUF1929 domain-containing protein</fullName>
    </submittedName>
</protein>
<dbReference type="Gene3D" id="2.130.10.80">
    <property type="entry name" value="Galactose oxidase/kelch, beta-propeller"/>
    <property type="match status" value="1"/>
</dbReference>